<dbReference type="Pfam" id="PF00528">
    <property type="entry name" value="BPD_transp_1"/>
    <property type="match status" value="1"/>
</dbReference>
<dbReference type="PROSITE" id="PS50928">
    <property type="entry name" value="ABC_TM1"/>
    <property type="match status" value="1"/>
</dbReference>
<dbReference type="PANTHER" id="PTHR42929:SF1">
    <property type="entry name" value="INNER MEMBRANE ABC TRANSPORTER PERMEASE PROTEIN YDCU-RELATED"/>
    <property type="match status" value="1"/>
</dbReference>
<organism evidence="10 11">
    <name type="scientific">Actinomadura graeca</name>
    <dbReference type="NCBI Taxonomy" id="2750812"/>
    <lineage>
        <taxon>Bacteria</taxon>
        <taxon>Bacillati</taxon>
        <taxon>Actinomycetota</taxon>
        <taxon>Actinomycetes</taxon>
        <taxon>Streptosporangiales</taxon>
        <taxon>Thermomonosporaceae</taxon>
        <taxon>Actinomadura</taxon>
    </lineage>
</organism>
<feature type="transmembrane region" description="Helical" evidence="8">
    <location>
        <begin position="175"/>
        <end position="201"/>
    </location>
</feature>
<evidence type="ECO:0000313" key="10">
    <source>
        <dbReference type="EMBL" id="QXJ25267.1"/>
    </source>
</evidence>
<dbReference type="InterPro" id="IPR035906">
    <property type="entry name" value="MetI-like_sf"/>
</dbReference>
<keyword evidence="6 8" id="KW-1133">Transmembrane helix</keyword>
<keyword evidence="7 8" id="KW-0472">Membrane</keyword>
<dbReference type="PANTHER" id="PTHR42929">
    <property type="entry name" value="INNER MEMBRANE ABC TRANSPORTER PERMEASE PROTEIN YDCU-RELATED-RELATED"/>
    <property type="match status" value="1"/>
</dbReference>
<comment type="similarity">
    <text evidence="2">Belongs to the binding-protein-dependent transport system permease family. CysTW subfamily.</text>
</comment>
<dbReference type="CDD" id="cd06261">
    <property type="entry name" value="TM_PBP2"/>
    <property type="match status" value="1"/>
</dbReference>
<sequence>MDPGVDDDQGLTAAGRPARAPRRRAAALLHRRPRLRLALLLPAPLAWLAAVYLGALAAIFLTAFWTTDTFTGEVVHRFTLANFQMLGDEPVYRTIALRSVGVAAAVTAIDTALGLPMAFYMAKVARPSHRPYLVAAVLAPLWAAYLVKAYAWRVMLAEGGLIDEALRPFGASGPGYGLTATVIVLSYLWLPYMILPVYAGLERLPGPLLDASGDLGARPLRTFLSVVLPMIFPSLVAGSLFTFSLSLGDYLTVKIVGGRGQLLGNVVYDNVGAANNLPFAAAVATVPVAVMLAYLAAARRAGALREL</sequence>
<feature type="transmembrane region" description="Helical" evidence="8">
    <location>
        <begin position="95"/>
        <end position="120"/>
    </location>
</feature>
<proteinExistence type="inferred from homology"/>
<protein>
    <submittedName>
        <fullName evidence="10">ABC transporter permease</fullName>
    </submittedName>
</protein>
<dbReference type="SUPFAM" id="SSF161098">
    <property type="entry name" value="MetI-like"/>
    <property type="match status" value="1"/>
</dbReference>
<dbReference type="EMBL" id="CP059572">
    <property type="protein sequence ID" value="QXJ25267.1"/>
    <property type="molecule type" value="Genomic_DNA"/>
</dbReference>
<keyword evidence="4" id="KW-1003">Cell membrane</keyword>
<dbReference type="Gene3D" id="1.10.3720.10">
    <property type="entry name" value="MetI-like"/>
    <property type="match status" value="1"/>
</dbReference>
<evidence type="ECO:0000256" key="6">
    <source>
        <dbReference type="ARBA" id="ARBA00022989"/>
    </source>
</evidence>
<keyword evidence="5 8" id="KW-0812">Transmembrane</keyword>
<comment type="subcellular location">
    <subcellularLocation>
        <location evidence="1 8">Cell membrane</location>
        <topology evidence="1 8">Multi-pass membrane protein</topology>
    </subcellularLocation>
</comment>
<dbReference type="InterPro" id="IPR000515">
    <property type="entry name" value="MetI-like"/>
</dbReference>
<evidence type="ECO:0000256" key="8">
    <source>
        <dbReference type="RuleBase" id="RU363032"/>
    </source>
</evidence>
<feature type="domain" description="ABC transmembrane type-1" evidence="9">
    <location>
        <begin position="96"/>
        <end position="296"/>
    </location>
</feature>
<feature type="transmembrane region" description="Helical" evidence="8">
    <location>
        <begin position="277"/>
        <end position="297"/>
    </location>
</feature>
<evidence type="ECO:0000256" key="4">
    <source>
        <dbReference type="ARBA" id="ARBA00022475"/>
    </source>
</evidence>
<accession>A0ABX8R5M9</accession>
<dbReference type="Proteomes" id="UP001049518">
    <property type="component" value="Chromosome"/>
</dbReference>
<evidence type="ECO:0000256" key="2">
    <source>
        <dbReference type="ARBA" id="ARBA00007069"/>
    </source>
</evidence>
<gene>
    <name evidence="10" type="ORF">AGRA3207_006740</name>
</gene>
<feature type="transmembrane region" description="Helical" evidence="8">
    <location>
        <begin position="37"/>
        <end position="65"/>
    </location>
</feature>
<name>A0ABX8R5M9_9ACTN</name>
<evidence type="ECO:0000313" key="11">
    <source>
        <dbReference type="Proteomes" id="UP001049518"/>
    </source>
</evidence>
<feature type="transmembrane region" description="Helical" evidence="8">
    <location>
        <begin position="132"/>
        <end position="155"/>
    </location>
</feature>
<evidence type="ECO:0000259" key="9">
    <source>
        <dbReference type="PROSITE" id="PS50928"/>
    </source>
</evidence>
<reference evidence="10" key="1">
    <citation type="submission" date="2020-07" db="EMBL/GenBank/DDBJ databases">
        <authorList>
            <person name="Tarantini F.S."/>
            <person name="Hong K.W."/>
            <person name="Chan K.G."/>
        </authorList>
    </citation>
    <scope>NUCLEOTIDE SEQUENCE</scope>
    <source>
        <strain evidence="10">32-07</strain>
    </source>
</reference>
<evidence type="ECO:0000256" key="7">
    <source>
        <dbReference type="ARBA" id="ARBA00023136"/>
    </source>
</evidence>
<evidence type="ECO:0000256" key="5">
    <source>
        <dbReference type="ARBA" id="ARBA00022692"/>
    </source>
</evidence>
<evidence type="ECO:0000256" key="3">
    <source>
        <dbReference type="ARBA" id="ARBA00022448"/>
    </source>
</evidence>
<feature type="transmembrane region" description="Helical" evidence="8">
    <location>
        <begin position="222"/>
        <end position="243"/>
    </location>
</feature>
<keyword evidence="3 8" id="KW-0813">Transport</keyword>
<keyword evidence="11" id="KW-1185">Reference proteome</keyword>
<evidence type="ECO:0000256" key="1">
    <source>
        <dbReference type="ARBA" id="ARBA00004651"/>
    </source>
</evidence>